<reference evidence="3 4" key="1">
    <citation type="journal article" date="2016" name="Nat. Commun.">
        <title>Ectomycorrhizal ecology is imprinted in the genome of the dominant symbiotic fungus Cenococcum geophilum.</title>
        <authorList>
            <consortium name="DOE Joint Genome Institute"/>
            <person name="Peter M."/>
            <person name="Kohler A."/>
            <person name="Ohm R.A."/>
            <person name="Kuo A."/>
            <person name="Krutzmann J."/>
            <person name="Morin E."/>
            <person name="Arend M."/>
            <person name="Barry K.W."/>
            <person name="Binder M."/>
            <person name="Choi C."/>
            <person name="Clum A."/>
            <person name="Copeland A."/>
            <person name="Grisel N."/>
            <person name="Haridas S."/>
            <person name="Kipfer T."/>
            <person name="LaButti K."/>
            <person name="Lindquist E."/>
            <person name="Lipzen A."/>
            <person name="Maire R."/>
            <person name="Meier B."/>
            <person name="Mihaltcheva S."/>
            <person name="Molinier V."/>
            <person name="Murat C."/>
            <person name="Poggeler S."/>
            <person name="Quandt C.A."/>
            <person name="Sperisen C."/>
            <person name="Tritt A."/>
            <person name="Tisserant E."/>
            <person name="Crous P.W."/>
            <person name="Henrissat B."/>
            <person name="Nehls U."/>
            <person name="Egli S."/>
            <person name="Spatafora J.W."/>
            <person name="Grigoriev I.V."/>
            <person name="Martin F.M."/>
        </authorList>
    </citation>
    <scope>NUCLEOTIDE SEQUENCE [LARGE SCALE GENOMIC DNA]</scope>
    <source>
        <strain evidence="3 4">CBS 459.81</strain>
    </source>
</reference>
<dbReference type="AlphaFoldDB" id="A0A8E2EGP9"/>
<dbReference type="InterPro" id="IPR021858">
    <property type="entry name" value="Fun_TF"/>
</dbReference>
<dbReference type="Pfam" id="PF11951">
    <property type="entry name" value="Fungal_trans_2"/>
    <property type="match status" value="1"/>
</dbReference>
<dbReference type="PANTHER" id="PTHR37534:SF46">
    <property type="entry name" value="ZN(II)2CYS6 TRANSCRIPTION FACTOR (EUROFUNG)"/>
    <property type="match status" value="1"/>
</dbReference>
<name>A0A8E2EGP9_9PEZI</name>
<gene>
    <name evidence="3" type="ORF">K432DRAFT_401955</name>
</gene>
<keyword evidence="4" id="KW-1185">Reference proteome</keyword>
<evidence type="ECO:0000256" key="2">
    <source>
        <dbReference type="ARBA" id="ARBA00023242"/>
    </source>
</evidence>
<protein>
    <submittedName>
        <fullName evidence="3">Uncharacterized protein</fullName>
    </submittedName>
</protein>
<proteinExistence type="predicted"/>
<dbReference type="PANTHER" id="PTHR37534">
    <property type="entry name" value="TRANSCRIPTIONAL ACTIVATOR PROTEIN UGA3"/>
    <property type="match status" value="1"/>
</dbReference>
<comment type="subcellular location">
    <subcellularLocation>
        <location evidence="1">Nucleus</location>
    </subcellularLocation>
</comment>
<dbReference type="GO" id="GO:0005634">
    <property type="term" value="C:nucleus"/>
    <property type="evidence" value="ECO:0007669"/>
    <property type="project" value="UniProtKB-SubCell"/>
</dbReference>
<evidence type="ECO:0000256" key="1">
    <source>
        <dbReference type="ARBA" id="ARBA00004123"/>
    </source>
</evidence>
<dbReference type="EMBL" id="KV744859">
    <property type="protein sequence ID" value="OCK83499.1"/>
    <property type="molecule type" value="Genomic_DNA"/>
</dbReference>
<keyword evidence="2" id="KW-0539">Nucleus</keyword>
<dbReference type="Proteomes" id="UP000250266">
    <property type="component" value="Unassembled WGS sequence"/>
</dbReference>
<organism evidence="3 4">
    <name type="scientific">Lepidopterella palustris CBS 459.81</name>
    <dbReference type="NCBI Taxonomy" id="1314670"/>
    <lineage>
        <taxon>Eukaryota</taxon>
        <taxon>Fungi</taxon>
        <taxon>Dikarya</taxon>
        <taxon>Ascomycota</taxon>
        <taxon>Pezizomycotina</taxon>
        <taxon>Dothideomycetes</taxon>
        <taxon>Pleosporomycetidae</taxon>
        <taxon>Mytilinidiales</taxon>
        <taxon>Argynnaceae</taxon>
        <taxon>Lepidopterella</taxon>
    </lineage>
</organism>
<dbReference type="OrthoDB" id="2015447at2759"/>
<evidence type="ECO:0000313" key="3">
    <source>
        <dbReference type="EMBL" id="OCK83499.1"/>
    </source>
</evidence>
<accession>A0A8E2EGP9</accession>
<evidence type="ECO:0000313" key="4">
    <source>
        <dbReference type="Proteomes" id="UP000250266"/>
    </source>
</evidence>
<sequence>MADIWLGGVAKLDAHFQGAKKLIELRGSTRIPGSFVEQSLAWLDTMAAASHSCKLVFSTEHINSFPGDSGFQWSYDVSPCPLDQFEIVHQIVDLYKSQVNPEYLTKEVLDAVAFLKKAMLMSQMHTEREENWLHLTEAYRHAIVLYMLRLFHCGDDQDKIEWLAHNVFYSARCTPPSTGCADQLLWPLFHSALEIKDERKKAWLRERAKLMQLSGGFRNVESDVKIIEKVWAGSRPKSYMDLIAGDGTDNLLLM</sequence>